<protein>
    <submittedName>
        <fullName evidence="2">Uncharacterized protein</fullName>
    </submittedName>
</protein>
<name>A0A8J6JGH6_9FIRM</name>
<keyword evidence="3" id="KW-1185">Reference proteome</keyword>
<organism evidence="2 3">
    <name type="scientific">Lawsonibacter hominis</name>
    <dbReference type="NCBI Taxonomy" id="2763053"/>
    <lineage>
        <taxon>Bacteria</taxon>
        <taxon>Bacillati</taxon>
        <taxon>Bacillota</taxon>
        <taxon>Clostridia</taxon>
        <taxon>Eubacteriales</taxon>
        <taxon>Oscillospiraceae</taxon>
        <taxon>Lawsonibacter</taxon>
    </lineage>
</organism>
<dbReference type="PANTHER" id="PTHR21974">
    <property type="entry name" value="RE15880P"/>
    <property type="match status" value="1"/>
</dbReference>
<sequence length="315" mass="35917">MQARLQQINEEWKRLEEARERRERLDRRIDDLRAQRRERKEKEQECAGILAKERADVEALEKRGLKSFLAALSGEKEERLSRERREELEAAVRYDQARRDLEYIDDQLRALLGQRETLEDPAGELERLRKEKEALLRGMGGAVGAQLSGLDGQLAPLLRRLREVDEALSAGQQAGSALSFVRAELDDAEGLGTWDMLGGGLFVTMAKHEHIDEARAGIDQAQQALCRFRAELADVRVEDVPQIQIGEFATFADYFFDGLFADWAVQSGIHDAQANVEDAADRVEQALDGLRQLRGDLERQVQELERRREELVEQA</sequence>
<dbReference type="PANTHER" id="PTHR21974:SF2">
    <property type="entry name" value="RE15880P"/>
    <property type="match status" value="1"/>
</dbReference>
<feature type="coiled-coil region" evidence="1">
    <location>
        <begin position="273"/>
        <end position="314"/>
    </location>
</feature>
<dbReference type="EMBL" id="JACOPP010000014">
    <property type="protein sequence ID" value="MBC5734204.1"/>
    <property type="molecule type" value="Genomic_DNA"/>
</dbReference>
<evidence type="ECO:0000313" key="2">
    <source>
        <dbReference type="EMBL" id="MBC5734204.1"/>
    </source>
</evidence>
<proteinExistence type="predicted"/>
<keyword evidence="1" id="KW-0175">Coiled coil</keyword>
<accession>A0A8J6JGH6</accession>
<comment type="caution">
    <text evidence="2">The sequence shown here is derived from an EMBL/GenBank/DDBJ whole genome shotgun (WGS) entry which is preliminary data.</text>
</comment>
<dbReference type="RefSeq" id="WP_186908092.1">
    <property type="nucleotide sequence ID" value="NZ_JACOPP010000014.1"/>
</dbReference>
<feature type="coiled-coil region" evidence="1">
    <location>
        <begin position="5"/>
        <end position="52"/>
    </location>
</feature>
<dbReference type="AlphaFoldDB" id="A0A8J6JGH6"/>
<evidence type="ECO:0000313" key="3">
    <source>
        <dbReference type="Proteomes" id="UP000661435"/>
    </source>
</evidence>
<gene>
    <name evidence="2" type="ORF">H8S57_10770</name>
</gene>
<dbReference type="Proteomes" id="UP000661435">
    <property type="component" value="Unassembled WGS sequence"/>
</dbReference>
<evidence type="ECO:0000256" key="1">
    <source>
        <dbReference type="SAM" id="Coils"/>
    </source>
</evidence>
<reference evidence="2" key="1">
    <citation type="submission" date="2020-08" db="EMBL/GenBank/DDBJ databases">
        <title>Genome public.</title>
        <authorList>
            <person name="Liu C."/>
            <person name="Sun Q."/>
        </authorList>
    </citation>
    <scope>NUCLEOTIDE SEQUENCE</scope>
    <source>
        <strain evidence="2">NSJ-51</strain>
    </source>
</reference>